<dbReference type="SUPFAM" id="SSF53335">
    <property type="entry name" value="S-adenosyl-L-methionine-dependent methyltransferases"/>
    <property type="match status" value="1"/>
</dbReference>
<keyword evidence="15" id="KW-1185">Reference proteome</keyword>
<organism evidence="14 15">
    <name type="scientific">Pieris macdunnoughi</name>
    <dbReference type="NCBI Taxonomy" id="345717"/>
    <lineage>
        <taxon>Eukaryota</taxon>
        <taxon>Metazoa</taxon>
        <taxon>Ecdysozoa</taxon>
        <taxon>Arthropoda</taxon>
        <taxon>Hexapoda</taxon>
        <taxon>Insecta</taxon>
        <taxon>Pterygota</taxon>
        <taxon>Neoptera</taxon>
        <taxon>Endopterygota</taxon>
        <taxon>Lepidoptera</taxon>
        <taxon>Glossata</taxon>
        <taxon>Ditrysia</taxon>
        <taxon>Papilionoidea</taxon>
        <taxon>Pieridae</taxon>
        <taxon>Pierinae</taxon>
        <taxon>Pieris</taxon>
    </lineage>
</organism>
<keyword evidence="8 12" id="KW-0472">Membrane</keyword>
<dbReference type="AlphaFoldDB" id="A0A821RNP7"/>
<dbReference type="GO" id="GO:0031410">
    <property type="term" value="C:cytoplasmic vesicle"/>
    <property type="evidence" value="ECO:0007669"/>
    <property type="project" value="UniProtKB-KW"/>
</dbReference>
<evidence type="ECO:0000256" key="9">
    <source>
        <dbReference type="ARBA" id="ARBA00023329"/>
    </source>
</evidence>
<feature type="domain" description="SAM-dependent MTase RsmB/NOP-type" evidence="13">
    <location>
        <begin position="246"/>
        <end position="549"/>
    </location>
</feature>
<feature type="compositionally biased region" description="Basic and acidic residues" evidence="11">
    <location>
        <begin position="737"/>
        <end position="747"/>
    </location>
</feature>
<evidence type="ECO:0000313" key="14">
    <source>
        <dbReference type="EMBL" id="CAF4844478.1"/>
    </source>
</evidence>
<keyword evidence="3 10" id="KW-0949">S-adenosyl-L-methionine</keyword>
<dbReference type="GO" id="GO:0008173">
    <property type="term" value="F:RNA methyltransferase activity"/>
    <property type="evidence" value="ECO:0007669"/>
    <property type="project" value="InterPro"/>
</dbReference>
<dbReference type="PROSITE" id="PS51686">
    <property type="entry name" value="SAM_MT_RSMB_NOP"/>
    <property type="match status" value="1"/>
</dbReference>
<evidence type="ECO:0000256" key="11">
    <source>
        <dbReference type="SAM" id="MobiDB-lite"/>
    </source>
</evidence>
<keyword evidence="4 12" id="KW-0812">Transmembrane</keyword>
<evidence type="ECO:0000256" key="12">
    <source>
        <dbReference type="SAM" id="Phobius"/>
    </source>
</evidence>
<dbReference type="GO" id="GO:0005730">
    <property type="term" value="C:nucleolus"/>
    <property type="evidence" value="ECO:0007669"/>
    <property type="project" value="TreeGrafter"/>
</dbReference>
<sequence length="769" mass="88612">MFEHSIKVPRHFKISANIVKKVATEGGSVKNLLYDSKLRFFRTNVIYALITETIKHSGDVDKLFEATGILTKEPRLDPWLAKVIATELIFGKKELPGRSKPEETILSYKELFEKVPLPPVEVKSEGNFLFIYFRYKNLLPAATMAESTEKGPLIPRHTQQAAYALAILFLYSIAMFTLPFVAFFGVRHILSEYYPVDTFMRTVWSVVSAVVVVNSIIFLYAYKAYHEKEYDEHGNEIDQHSYPPAQKEAEKIRRPRYVRINTNLLTTSDAIGAFQDEGYKFIRCTSGSYDDYLKQIQGLTEYDFTQDYHVKTMFVFHPNTKFHDYDLYLENKLILQDKATALPVHLLAPPQGSVILDMCAAPGMKTTQLAAYIRNQGKIYAVERNEQRYETLCDFVNKTESKCVTTMHRDSLDIKKGECDDAEYIILDPSCSGSGMQLSIHNYVEDVRLARLTSLQEKFLKHAMNSFPKAKKIVYSTCSLFPQENERVISNVVKSSRAKWKVLNVKELLKGNWNNFGSGMYGEMGTRCLYSKPDSDLTTGFFLAVLERDPKQEKPEDGTDKETSNVKKEKKKRPVEEDSVAVEAASAELNDEEVLKDRKKKKRSKEECNVQRLSNDNTIKNKKHKEADSETNDNVEENKFDNEESKKSKKKKKKDRENDLAEEINFVPDNNVDDSIEEQKKKKKRKNKENEVEERNKSKDVNTNLENDLAEEISFIPDNNVEDSIVEKKKKKKRKNKENEVEERNESIDVNTNGDSCEPVKKKKKRNKE</sequence>
<gene>
    <name evidence="14" type="ORF">PMACD_LOCUS6490</name>
</gene>
<dbReference type="Proteomes" id="UP000663880">
    <property type="component" value="Unassembled WGS sequence"/>
</dbReference>
<evidence type="ECO:0000256" key="3">
    <source>
        <dbReference type="ARBA" id="ARBA00022691"/>
    </source>
</evidence>
<accession>A0A821RNP7</accession>
<feature type="compositionally biased region" description="Basic and acidic residues" evidence="11">
    <location>
        <begin position="688"/>
        <end position="700"/>
    </location>
</feature>
<dbReference type="GO" id="GO:0070072">
    <property type="term" value="P:vacuolar proton-transporting V-type ATPase complex assembly"/>
    <property type="evidence" value="ECO:0007669"/>
    <property type="project" value="InterPro"/>
</dbReference>
<dbReference type="Pfam" id="PF09446">
    <property type="entry name" value="VMA21"/>
    <property type="match status" value="1"/>
</dbReference>
<feature type="binding site" evidence="10">
    <location>
        <position position="383"/>
    </location>
    <ligand>
        <name>S-adenosyl-L-methionine</name>
        <dbReference type="ChEBI" id="CHEBI:59789"/>
    </ligand>
</feature>
<protein>
    <recommendedName>
        <fullName evidence="13">SAM-dependent MTase RsmB/NOP-type domain-containing protein</fullName>
    </recommendedName>
</protein>
<dbReference type="InterPro" id="IPR048889">
    <property type="entry name" value="NSUN5_RCM1_N"/>
</dbReference>
<dbReference type="InterPro" id="IPR023267">
    <property type="entry name" value="RCMT"/>
</dbReference>
<evidence type="ECO:0000256" key="6">
    <source>
        <dbReference type="ARBA" id="ARBA00022884"/>
    </source>
</evidence>
<dbReference type="Gene3D" id="3.40.50.150">
    <property type="entry name" value="Vaccinia Virus protein VP39"/>
    <property type="match status" value="1"/>
</dbReference>
<dbReference type="EMBL" id="CAJOBZ010000014">
    <property type="protein sequence ID" value="CAF4844478.1"/>
    <property type="molecule type" value="Genomic_DNA"/>
</dbReference>
<dbReference type="InterPro" id="IPR019013">
    <property type="entry name" value="Vma21"/>
</dbReference>
<evidence type="ECO:0000256" key="2">
    <source>
        <dbReference type="ARBA" id="ARBA00022679"/>
    </source>
</evidence>
<dbReference type="PANTHER" id="PTHR22807:SF4">
    <property type="entry name" value="28S RRNA (CYTOSINE-C(5))-METHYLTRANSFERASE"/>
    <property type="match status" value="1"/>
</dbReference>
<evidence type="ECO:0000256" key="4">
    <source>
        <dbReference type="ARBA" id="ARBA00022692"/>
    </source>
</evidence>
<evidence type="ECO:0000256" key="7">
    <source>
        <dbReference type="ARBA" id="ARBA00022989"/>
    </source>
</evidence>
<dbReference type="InterPro" id="IPR049561">
    <property type="entry name" value="NSUN5_7_fdxn-like"/>
</dbReference>
<proteinExistence type="inferred from homology"/>
<dbReference type="GO" id="GO:0003723">
    <property type="term" value="F:RNA binding"/>
    <property type="evidence" value="ECO:0007669"/>
    <property type="project" value="UniProtKB-UniRule"/>
</dbReference>
<keyword evidence="1 10" id="KW-0489">Methyltransferase</keyword>
<dbReference type="InterPro" id="IPR029063">
    <property type="entry name" value="SAM-dependent_MTases_sf"/>
</dbReference>
<feature type="binding site" evidence="10">
    <location>
        <position position="428"/>
    </location>
    <ligand>
        <name>S-adenosyl-L-methionine</name>
        <dbReference type="ChEBI" id="CHEBI:59789"/>
    </ligand>
</feature>
<keyword evidence="7 12" id="KW-1133">Transmembrane helix</keyword>
<comment type="similarity">
    <text evidence="10">Belongs to the class I-like SAM-binding methyltransferase superfamily. RsmB/NOP family.</text>
</comment>
<keyword evidence="5" id="KW-0256">Endoplasmic reticulum</keyword>
<comment type="caution">
    <text evidence="14">The sequence shown here is derived from an EMBL/GenBank/DDBJ whole genome shotgun (WGS) entry which is preliminary data.</text>
</comment>
<dbReference type="Pfam" id="PF21153">
    <property type="entry name" value="NSUN5_N"/>
    <property type="match status" value="1"/>
</dbReference>
<comment type="caution">
    <text evidence="10">Lacks conserved residue(s) required for the propagation of feature annotation.</text>
</comment>
<feature type="transmembrane region" description="Helical" evidence="12">
    <location>
        <begin position="162"/>
        <end position="183"/>
    </location>
</feature>
<feature type="region of interest" description="Disordered" evidence="11">
    <location>
        <begin position="548"/>
        <end position="769"/>
    </location>
</feature>
<dbReference type="InterPro" id="IPR001678">
    <property type="entry name" value="MeTrfase_RsmB-F_NOP2_dom"/>
</dbReference>
<feature type="transmembrane region" description="Helical" evidence="12">
    <location>
        <begin position="203"/>
        <end position="222"/>
    </location>
</feature>
<evidence type="ECO:0000256" key="8">
    <source>
        <dbReference type="ARBA" id="ARBA00023136"/>
    </source>
</evidence>
<keyword evidence="2 10" id="KW-0808">Transferase</keyword>
<feature type="compositionally biased region" description="Basic and acidic residues" evidence="11">
    <location>
        <begin position="548"/>
        <end position="567"/>
    </location>
</feature>
<dbReference type="Pfam" id="PF01189">
    <property type="entry name" value="Methyltr_RsmB-F"/>
    <property type="match status" value="1"/>
</dbReference>
<keyword evidence="9" id="KW-0968">Cytoplasmic vesicle</keyword>
<evidence type="ECO:0000256" key="1">
    <source>
        <dbReference type="ARBA" id="ARBA00022603"/>
    </source>
</evidence>
<dbReference type="Gene3D" id="3.30.70.1170">
    <property type="entry name" value="Sun protein, domain 3"/>
    <property type="match status" value="1"/>
</dbReference>
<dbReference type="PRINTS" id="PR02008">
    <property type="entry name" value="RCMTFAMILY"/>
</dbReference>
<evidence type="ECO:0000256" key="5">
    <source>
        <dbReference type="ARBA" id="ARBA00022824"/>
    </source>
</evidence>
<dbReference type="OrthoDB" id="435282at2759"/>
<evidence type="ECO:0000256" key="10">
    <source>
        <dbReference type="PROSITE-ProRule" id="PRU01023"/>
    </source>
</evidence>
<dbReference type="GO" id="GO:0070475">
    <property type="term" value="P:rRNA base methylation"/>
    <property type="evidence" value="ECO:0007669"/>
    <property type="project" value="TreeGrafter"/>
</dbReference>
<feature type="active site" description="Nucleophile" evidence="10">
    <location>
        <position position="478"/>
    </location>
</feature>
<reference evidence="14" key="1">
    <citation type="submission" date="2021-02" db="EMBL/GenBank/DDBJ databases">
        <authorList>
            <person name="Steward A R."/>
        </authorList>
    </citation>
    <scope>NUCLEOTIDE SEQUENCE</scope>
</reference>
<dbReference type="PANTHER" id="PTHR22807">
    <property type="entry name" value="NOP2 YEAST -RELATED NOL1/NOP2/FMU SUN DOMAIN-CONTAINING"/>
    <property type="match status" value="1"/>
</dbReference>
<feature type="compositionally biased region" description="Basic and acidic residues" evidence="11">
    <location>
        <begin position="636"/>
        <end position="646"/>
    </location>
</feature>
<dbReference type="Pfam" id="PF21148">
    <property type="entry name" value="NSUN5_fdxn-like"/>
    <property type="match status" value="1"/>
</dbReference>
<name>A0A821RNP7_9NEOP</name>
<dbReference type="InterPro" id="IPR049560">
    <property type="entry name" value="MeTrfase_RsmB-F_NOP2_cat"/>
</dbReference>
<evidence type="ECO:0000313" key="15">
    <source>
        <dbReference type="Proteomes" id="UP000663880"/>
    </source>
</evidence>
<evidence type="ECO:0000259" key="13">
    <source>
        <dbReference type="PROSITE" id="PS51686"/>
    </source>
</evidence>
<feature type="binding site" evidence="10">
    <location>
        <position position="410"/>
    </location>
    <ligand>
        <name>S-adenosyl-L-methionine</name>
        <dbReference type="ChEBI" id="CHEBI:59789"/>
    </ligand>
</feature>
<keyword evidence="6 10" id="KW-0694">RNA-binding</keyword>